<gene>
    <name evidence="2" type="ORF">BCR36DRAFT_579860</name>
</gene>
<evidence type="ECO:0000256" key="1">
    <source>
        <dbReference type="SAM" id="MobiDB-lite"/>
    </source>
</evidence>
<accession>A0A1Y1VLH0</accession>
<evidence type="ECO:0000313" key="2">
    <source>
        <dbReference type="EMBL" id="ORX59272.1"/>
    </source>
</evidence>
<keyword evidence="3" id="KW-1185">Reference proteome</keyword>
<name>A0A1Y1VLH0_9FUNG</name>
<dbReference type="EMBL" id="MCFH01000003">
    <property type="protein sequence ID" value="ORX59272.1"/>
    <property type="molecule type" value="Genomic_DNA"/>
</dbReference>
<dbReference type="AlphaFoldDB" id="A0A1Y1VLH0"/>
<feature type="region of interest" description="Disordered" evidence="1">
    <location>
        <begin position="1"/>
        <end position="37"/>
    </location>
</feature>
<protein>
    <submittedName>
        <fullName evidence="2">Uncharacterized protein</fullName>
    </submittedName>
</protein>
<reference evidence="2 3" key="1">
    <citation type="submission" date="2016-08" db="EMBL/GenBank/DDBJ databases">
        <title>Genomes of anaerobic fungi encode conserved fungal cellulosomes for biomass hydrolysis.</title>
        <authorList>
            <consortium name="DOE Joint Genome Institute"/>
            <person name="Haitjema C.H."/>
            <person name="Gilmore S.P."/>
            <person name="Henske J.K."/>
            <person name="Solomon K.V."/>
            <person name="De Groot R."/>
            <person name="Kuo A."/>
            <person name="Mondo S.J."/>
            <person name="Salamov A.A."/>
            <person name="Labutti K."/>
            <person name="Zhao Z."/>
            <person name="Chiniquy J."/>
            <person name="Barry K."/>
            <person name="Brewer H.M."/>
            <person name="Purvine S.O."/>
            <person name="Wright A.T."/>
            <person name="Boxma B."/>
            <person name="Van Alen T."/>
            <person name="Hackstein J.H."/>
            <person name="Baker S.E."/>
            <person name="Grigoriev I.V."/>
            <person name="O'Malley M.A."/>
        </authorList>
    </citation>
    <scope>NUCLEOTIDE SEQUENCE [LARGE SCALE GENOMIC DNA]</scope>
    <source>
        <strain evidence="3">finn</strain>
    </source>
</reference>
<proteinExistence type="predicted"/>
<dbReference type="Proteomes" id="UP000193719">
    <property type="component" value="Unassembled WGS sequence"/>
</dbReference>
<organism evidence="2 3">
    <name type="scientific">Piromyces finnis</name>
    <dbReference type="NCBI Taxonomy" id="1754191"/>
    <lineage>
        <taxon>Eukaryota</taxon>
        <taxon>Fungi</taxon>
        <taxon>Fungi incertae sedis</taxon>
        <taxon>Chytridiomycota</taxon>
        <taxon>Chytridiomycota incertae sedis</taxon>
        <taxon>Neocallimastigomycetes</taxon>
        <taxon>Neocallimastigales</taxon>
        <taxon>Neocallimastigaceae</taxon>
        <taxon>Piromyces</taxon>
    </lineage>
</organism>
<evidence type="ECO:0000313" key="3">
    <source>
        <dbReference type="Proteomes" id="UP000193719"/>
    </source>
</evidence>
<comment type="caution">
    <text evidence="2">The sequence shown here is derived from an EMBL/GenBank/DDBJ whole genome shotgun (WGS) entry which is preliminary data.</text>
</comment>
<sequence>MDSPSNNEGINIYTKDLEDNQINGTSSDYDRSKPIVNDKNSNVPIITNKDKNEKLKNSETNSIIIDSRNTDKEINTFSGSRILIDTGIYDKTIIVAYEKRENPVSISNCEDEMAIDNKETVVDRVTFNKDLNYQDNNQIHNVQDDNIRKEDNVKEENNFNEEGEGIKEENNVKENNYMEISNDSGFNSLDKYIDSTIKSLDNRVEGNQNIELYITEIDREVTETSYIKDGQVNDKLNEKFMILRMRLNIINGIIIIIII</sequence>
<reference evidence="2 3" key="2">
    <citation type="submission" date="2016-08" db="EMBL/GenBank/DDBJ databases">
        <title>Pervasive Adenine N6-methylation of Active Genes in Fungi.</title>
        <authorList>
            <consortium name="DOE Joint Genome Institute"/>
            <person name="Mondo S.J."/>
            <person name="Dannebaum R.O."/>
            <person name="Kuo R.C."/>
            <person name="Labutti K."/>
            <person name="Haridas S."/>
            <person name="Kuo A."/>
            <person name="Salamov A."/>
            <person name="Ahrendt S.R."/>
            <person name="Lipzen A."/>
            <person name="Sullivan W."/>
            <person name="Andreopoulos W.B."/>
            <person name="Clum A."/>
            <person name="Lindquist E."/>
            <person name="Daum C."/>
            <person name="Ramamoorthy G.K."/>
            <person name="Gryganskyi A."/>
            <person name="Culley D."/>
            <person name="Magnuson J.K."/>
            <person name="James T.Y."/>
            <person name="O'Malley M.A."/>
            <person name="Stajich J.E."/>
            <person name="Spatafora J.W."/>
            <person name="Visel A."/>
            <person name="Grigoriev I.V."/>
        </authorList>
    </citation>
    <scope>NUCLEOTIDE SEQUENCE [LARGE SCALE GENOMIC DNA]</scope>
    <source>
        <strain evidence="3">finn</strain>
    </source>
</reference>